<feature type="domain" description="MARVEL" evidence="6">
    <location>
        <begin position="16"/>
        <end position="138"/>
    </location>
</feature>
<proteinExistence type="predicted"/>
<dbReference type="InterPro" id="IPR008253">
    <property type="entry name" value="Marvel"/>
</dbReference>
<dbReference type="PANTHER" id="PTHR42083:SF1">
    <property type="entry name" value="MARVEL DOMAIN-CONTAINING PROTEIN"/>
    <property type="match status" value="1"/>
</dbReference>
<evidence type="ECO:0000313" key="8">
    <source>
        <dbReference type="Proteomes" id="UP000076552"/>
    </source>
</evidence>
<gene>
    <name evidence="7" type="ORF">CT0861_03322</name>
</gene>
<comment type="subcellular location">
    <subcellularLocation>
        <location evidence="1">Membrane</location>
        <topology evidence="1">Multi-pass membrane protein</topology>
    </subcellularLocation>
</comment>
<name>A0A166XR68_9PEZI</name>
<dbReference type="GO" id="GO:0016020">
    <property type="term" value="C:membrane"/>
    <property type="evidence" value="ECO:0007669"/>
    <property type="project" value="UniProtKB-SubCell"/>
</dbReference>
<dbReference type="Proteomes" id="UP000076552">
    <property type="component" value="Unassembled WGS sequence"/>
</dbReference>
<feature type="transmembrane region" description="Helical" evidence="5">
    <location>
        <begin position="82"/>
        <end position="103"/>
    </location>
</feature>
<dbReference type="PANTHER" id="PTHR42083">
    <property type="entry name" value="MARVEL DOMAIN-CONTAINING PROTEIN"/>
    <property type="match status" value="1"/>
</dbReference>
<keyword evidence="2 5" id="KW-0812">Transmembrane</keyword>
<dbReference type="EMBL" id="LFIV01000012">
    <property type="protein sequence ID" value="KZL76855.1"/>
    <property type="molecule type" value="Genomic_DNA"/>
</dbReference>
<keyword evidence="7" id="KW-0808">Transferase</keyword>
<evidence type="ECO:0000256" key="1">
    <source>
        <dbReference type="ARBA" id="ARBA00004141"/>
    </source>
</evidence>
<keyword evidence="8" id="KW-1185">Reference proteome</keyword>
<dbReference type="AlphaFoldDB" id="A0A166XR68"/>
<feature type="transmembrane region" description="Helical" evidence="5">
    <location>
        <begin position="123"/>
        <end position="146"/>
    </location>
</feature>
<protein>
    <submittedName>
        <fullName evidence="7">Sterol glucosyltransferase</fullName>
    </submittedName>
</protein>
<keyword evidence="3 5" id="KW-1133">Transmembrane helix</keyword>
<dbReference type="GO" id="GO:0016740">
    <property type="term" value="F:transferase activity"/>
    <property type="evidence" value="ECO:0007669"/>
    <property type="project" value="UniProtKB-KW"/>
</dbReference>
<evidence type="ECO:0000313" key="7">
    <source>
        <dbReference type="EMBL" id="KZL76855.1"/>
    </source>
</evidence>
<comment type="caution">
    <text evidence="7">The sequence shown here is derived from an EMBL/GenBank/DDBJ whole genome shotgun (WGS) entry which is preliminary data.</text>
</comment>
<organism evidence="7 8">
    <name type="scientific">Colletotrichum tofieldiae</name>
    <dbReference type="NCBI Taxonomy" id="708197"/>
    <lineage>
        <taxon>Eukaryota</taxon>
        <taxon>Fungi</taxon>
        <taxon>Dikarya</taxon>
        <taxon>Ascomycota</taxon>
        <taxon>Pezizomycotina</taxon>
        <taxon>Sordariomycetes</taxon>
        <taxon>Hypocreomycetidae</taxon>
        <taxon>Glomerellales</taxon>
        <taxon>Glomerellaceae</taxon>
        <taxon>Colletotrichum</taxon>
        <taxon>Colletotrichum spaethianum species complex</taxon>
    </lineage>
</organism>
<reference evidence="7 8" key="1">
    <citation type="submission" date="2015-06" db="EMBL/GenBank/DDBJ databases">
        <title>Survival trade-offs in plant roots during colonization by closely related pathogenic and mutualistic fungi.</title>
        <authorList>
            <person name="Hacquard S."/>
            <person name="Kracher B."/>
            <person name="Hiruma K."/>
            <person name="Weinman A."/>
            <person name="Muench P."/>
            <person name="Garrido Oter R."/>
            <person name="Ver Loren van Themaat E."/>
            <person name="Dallerey J.-F."/>
            <person name="Damm U."/>
            <person name="Henrissat B."/>
            <person name="Lespinet O."/>
            <person name="Thon M."/>
            <person name="Kemen E."/>
            <person name="McHardy A.C."/>
            <person name="Schulze-Lefert P."/>
            <person name="O'Connell R.J."/>
        </authorList>
    </citation>
    <scope>NUCLEOTIDE SEQUENCE [LARGE SCALE GENOMIC DNA]</scope>
    <source>
        <strain evidence="7 8">0861</strain>
    </source>
</reference>
<keyword evidence="4 5" id="KW-0472">Membrane</keyword>
<evidence type="ECO:0000256" key="3">
    <source>
        <dbReference type="ARBA" id="ARBA00022989"/>
    </source>
</evidence>
<feature type="transmembrane region" description="Helical" evidence="5">
    <location>
        <begin position="53"/>
        <end position="75"/>
    </location>
</feature>
<evidence type="ECO:0000256" key="2">
    <source>
        <dbReference type="ARBA" id="ARBA00022692"/>
    </source>
</evidence>
<accession>A0A166XR68</accession>
<dbReference type="Pfam" id="PF01284">
    <property type="entry name" value="MARVEL"/>
    <property type="match status" value="1"/>
</dbReference>
<evidence type="ECO:0000256" key="4">
    <source>
        <dbReference type="ARBA" id="ARBA00023136"/>
    </source>
</evidence>
<feature type="transmembrane region" description="Helical" evidence="5">
    <location>
        <begin position="21"/>
        <end position="41"/>
    </location>
</feature>
<evidence type="ECO:0000256" key="5">
    <source>
        <dbReference type="SAM" id="Phobius"/>
    </source>
</evidence>
<sequence>MRDYWQLSGPFGLAVRAAIRIFQFIFSIVTIGLYAASLASWDPSRTNVKKTNWIFALVPAVISALTCAYHVFATVTHAAWSVWDFCLAVLWAALCGVSSSLVVSGEDGNNVTGDLRTRLAAGAWIAGVSMILWLLSAIHGCAYCCASRKTTRIAKQEGDKVDLEELPNRQQQNA</sequence>
<evidence type="ECO:0000259" key="6">
    <source>
        <dbReference type="Pfam" id="PF01284"/>
    </source>
</evidence>